<dbReference type="AlphaFoldDB" id="A0A6C0JXF7"/>
<name>A0A6C0JXF7_9ZZZZ</name>
<proteinExistence type="predicted"/>
<organism evidence="1">
    <name type="scientific">viral metagenome</name>
    <dbReference type="NCBI Taxonomy" id="1070528"/>
    <lineage>
        <taxon>unclassified sequences</taxon>
        <taxon>metagenomes</taxon>
        <taxon>organismal metagenomes</taxon>
    </lineage>
</organism>
<sequence>MTRSKYQFYCINSTGNHYIIVINQKPIWNDNTKGNVVLRVFEKIWEDWFNNK</sequence>
<accession>A0A6C0JXF7</accession>
<reference evidence="1" key="1">
    <citation type="journal article" date="2020" name="Nature">
        <title>Giant virus diversity and host interactions through global metagenomics.</title>
        <authorList>
            <person name="Schulz F."/>
            <person name="Roux S."/>
            <person name="Paez-Espino D."/>
            <person name="Jungbluth S."/>
            <person name="Walsh D.A."/>
            <person name="Denef V.J."/>
            <person name="McMahon K.D."/>
            <person name="Konstantinidis K.T."/>
            <person name="Eloe-Fadrosh E.A."/>
            <person name="Kyrpides N.C."/>
            <person name="Woyke T."/>
        </authorList>
    </citation>
    <scope>NUCLEOTIDE SEQUENCE</scope>
    <source>
        <strain evidence="1">GVMAG-S-1101164-67</strain>
    </source>
</reference>
<dbReference type="EMBL" id="MN740751">
    <property type="protein sequence ID" value="QHU10189.1"/>
    <property type="molecule type" value="Genomic_DNA"/>
</dbReference>
<evidence type="ECO:0000313" key="1">
    <source>
        <dbReference type="EMBL" id="QHU10189.1"/>
    </source>
</evidence>
<protein>
    <submittedName>
        <fullName evidence="1">Uncharacterized protein</fullName>
    </submittedName>
</protein>